<gene>
    <name evidence="4" type="ORF">CLV37_101758</name>
</gene>
<dbReference type="InterPro" id="IPR001633">
    <property type="entry name" value="EAL_dom"/>
</dbReference>
<dbReference type="SMART" id="SM00052">
    <property type="entry name" value="EAL"/>
    <property type="match status" value="1"/>
</dbReference>
<dbReference type="PROSITE" id="PS50887">
    <property type="entry name" value="GGDEF"/>
    <property type="match status" value="1"/>
</dbReference>
<feature type="transmembrane region" description="Helical" evidence="1">
    <location>
        <begin position="106"/>
        <end position="124"/>
    </location>
</feature>
<comment type="caution">
    <text evidence="4">The sequence shown here is derived from an EMBL/GenBank/DDBJ whole genome shotgun (WGS) entry which is preliminary data.</text>
</comment>
<dbReference type="NCBIfam" id="TIGR00254">
    <property type="entry name" value="GGDEF"/>
    <property type="match status" value="1"/>
</dbReference>
<dbReference type="InterPro" id="IPR050706">
    <property type="entry name" value="Cyclic-di-GMP_PDE-like"/>
</dbReference>
<evidence type="ECO:0000313" key="4">
    <source>
        <dbReference type="EMBL" id="PRY18513.1"/>
    </source>
</evidence>
<feature type="transmembrane region" description="Helical" evidence="1">
    <location>
        <begin position="200"/>
        <end position="218"/>
    </location>
</feature>
<dbReference type="CDD" id="cd01949">
    <property type="entry name" value="GGDEF"/>
    <property type="match status" value="1"/>
</dbReference>
<dbReference type="Pfam" id="PF00563">
    <property type="entry name" value="EAL"/>
    <property type="match status" value="1"/>
</dbReference>
<evidence type="ECO:0000259" key="2">
    <source>
        <dbReference type="PROSITE" id="PS50883"/>
    </source>
</evidence>
<dbReference type="Gene3D" id="3.30.70.270">
    <property type="match status" value="1"/>
</dbReference>
<dbReference type="InterPro" id="IPR000160">
    <property type="entry name" value="GGDEF_dom"/>
</dbReference>
<feature type="transmembrane region" description="Helical" evidence="1">
    <location>
        <begin position="16"/>
        <end position="37"/>
    </location>
</feature>
<evidence type="ECO:0000256" key="1">
    <source>
        <dbReference type="SAM" id="Phobius"/>
    </source>
</evidence>
<feature type="transmembrane region" description="Helical" evidence="1">
    <location>
        <begin position="136"/>
        <end position="159"/>
    </location>
</feature>
<name>A0A2T0RBI0_9ACTN</name>
<dbReference type="SUPFAM" id="SSF55073">
    <property type="entry name" value="Nucleotide cyclase"/>
    <property type="match status" value="1"/>
</dbReference>
<dbReference type="InterPro" id="IPR029787">
    <property type="entry name" value="Nucleotide_cyclase"/>
</dbReference>
<proteinExistence type="predicted"/>
<dbReference type="PROSITE" id="PS50883">
    <property type="entry name" value="EAL"/>
    <property type="match status" value="1"/>
</dbReference>
<dbReference type="PANTHER" id="PTHR33121">
    <property type="entry name" value="CYCLIC DI-GMP PHOSPHODIESTERASE PDEF"/>
    <property type="match status" value="1"/>
</dbReference>
<dbReference type="RefSeq" id="WP_106207021.1">
    <property type="nucleotide sequence ID" value="NZ_PVZF01000001.1"/>
</dbReference>
<dbReference type="InterPro" id="IPR035919">
    <property type="entry name" value="EAL_sf"/>
</dbReference>
<evidence type="ECO:0000313" key="5">
    <source>
        <dbReference type="Proteomes" id="UP000238083"/>
    </source>
</evidence>
<dbReference type="GO" id="GO:0071111">
    <property type="term" value="F:cyclic-guanylate-specific phosphodiesterase activity"/>
    <property type="evidence" value="ECO:0007669"/>
    <property type="project" value="InterPro"/>
</dbReference>
<evidence type="ECO:0000259" key="3">
    <source>
        <dbReference type="PROSITE" id="PS50887"/>
    </source>
</evidence>
<feature type="transmembrane region" description="Helical" evidence="1">
    <location>
        <begin position="285"/>
        <end position="306"/>
    </location>
</feature>
<dbReference type="CDD" id="cd01948">
    <property type="entry name" value="EAL"/>
    <property type="match status" value="1"/>
</dbReference>
<dbReference type="Pfam" id="PF00990">
    <property type="entry name" value="GGDEF"/>
    <property type="match status" value="1"/>
</dbReference>
<organism evidence="4 5">
    <name type="scientific">Kineococcus rhizosphaerae</name>
    <dbReference type="NCBI Taxonomy" id="559628"/>
    <lineage>
        <taxon>Bacteria</taxon>
        <taxon>Bacillati</taxon>
        <taxon>Actinomycetota</taxon>
        <taxon>Actinomycetes</taxon>
        <taxon>Kineosporiales</taxon>
        <taxon>Kineosporiaceae</taxon>
        <taxon>Kineococcus</taxon>
    </lineage>
</organism>
<accession>A0A2T0RBI0</accession>
<dbReference type="SUPFAM" id="SSF141868">
    <property type="entry name" value="EAL domain-like"/>
    <property type="match status" value="1"/>
</dbReference>
<feature type="transmembrane region" description="Helical" evidence="1">
    <location>
        <begin position="256"/>
        <end position="273"/>
    </location>
</feature>
<feature type="domain" description="GGDEF" evidence="3">
    <location>
        <begin position="342"/>
        <end position="480"/>
    </location>
</feature>
<dbReference type="Proteomes" id="UP000238083">
    <property type="component" value="Unassembled WGS sequence"/>
</dbReference>
<dbReference type="Gene3D" id="3.20.20.450">
    <property type="entry name" value="EAL domain"/>
    <property type="match status" value="1"/>
</dbReference>
<dbReference type="AlphaFoldDB" id="A0A2T0RBI0"/>
<dbReference type="EMBL" id="PVZF01000001">
    <property type="protein sequence ID" value="PRY18513.1"/>
    <property type="molecule type" value="Genomic_DNA"/>
</dbReference>
<keyword evidence="1" id="KW-1133">Transmembrane helix</keyword>
<keyword evidence="1" id="KW-0472">Membrane</keyword>
<dbReference type="InterPro" id="IPR043128">
    <property type="entry name" value="Rev_trsase/Diguanyl_cyclase"/>
</dbReference>
<protein>
    <submittedName>
        <fullName evidence="4">Diguanylate cyclase (GGDEF)-like protein</fullName>
    </submittedName>
</protein>
<keyword evidence="5" id="KW-1185">Reference proteome</keyword>
<feature type="transmembrane region" description="Helical" evidence="1">
    <location>
        <begin position="165"/>
        <end position="188"/>
    </location>
</feature>
<keyword evidence="1" id="KW-0812">Transmembrane</keyword>
<sequence>MSSRVSWAIALGRRRATGVAAVLLVCAGVLVCALPLLDPGSGHRVGAALRAASCAAAVVLLHERVRRVDDERDVWRWFRHAAAVAVLGALLDVVPGPGASGVAPSTVTSLVSCALLYRGLIVWNRISTRTTDPSDWLNGLSAILAVAAVGDLVLARTGWDAGGTVAVQLLLVGVGSLFVVLGTTLTVASMGALLRDPRPWLLAAGAGAALTGLVLDATTRSTCWAAPGTTVLLLATAGASRLPVRPSRPQPATTQSLTIGAFVVLLAAVTVLVLDTRLAPALTTWSVVCASVAVVGVSFRVVHLIGDLASLAVRRQEALTDELTGLANRRAFARALADRDTGPLTLLVLDLDRFKEVNDRYGHLAGDRLLTDLAGRLAAAVPEGTLLCRLGGDEFAVLHPAEDDAAALGLAWALFAAAGSDDQHRVRVSIGVARAGDGGDGGGVAGAAGGDDAAQELFRRADTAMYQAKSTGSGVRLYDQGLDVSARERARVADELHRVWDSGDPSGFEVFYQPQVSLADGTASGVEALVRWRHPERGLLGPGAFLDVLEEEGLMGHLTTHVLARATADLQRWHAAGHEELSVSVNLSTSCLLNPDLLPHLQGLARSGFPVGHLVLEVTETALMQDGEASLALCHALRREGFGLSIDDYGTGYSSLAYLSDLPATELKVDRSFTSRLLSDAGVRAIVAATVDLGHRLGLRVVAEGAEDEATLDVLAGFGCDEVQGFVHARPMPADDLFGWLEAARGRSTGQPPRAGLRVEA</sequence>
<dbReference type="OrthoDB" id="23692at2"/>
<reference evidence="4 5" key="1">
    <citation type="submission" date="2018-03" db="EMBL/GenBank/DDBJ databases">
        <title>Genomic Encyclopedia of Archaeal and Bacterial Type Strains, Phase II (KMG-II): from individual species to whole genera.</title>
        <authorList>
            <person name="Goeker M."/>
        </authorList>
    </citation>
    <scope>NUCLEOTIDE SEQUENCE [LARGE SCALE GENOMIC DNA]</scope>
    <source>
        <strain evidence="4 5">DSM 19711</strain>
    </source>
</reference>
<feature type="domain" description="EAL" evidence="2">
    <location>
        <begin position="489"/>
        <end position="745"/>
    </location>
</feature>
<dbReference type="SMART" id="SM00267">
    <property type="entry name" value="GGDEF"/>
    <property type="match status" value="1"/>
</dbReference>
<dbReference type="PANTHER" id="PTHR33121:SF79">
    <property type="entry name" value="CYCLIC DI-GMP PHOSPHODIESTERASE PDED-RELATED"/>
    <property type="match status" value="1"/>
</dbReference>